<dbReference type="InterPro" id="IPR050216">
    <property type="entry name" value="LRR_domain-containing"/>
</dbReference>
<protein>
    <submittedName>
        <fullName evidence="5">Uncharacterized protein</fullName>
    </submittedName>
</protein>
<dbReference type="PANTHER" id="PTHR48051:SF1">
    <property type="entry name" value="RAS SUPPRESSOR PROTEIN 1"/>
    <property type="match status" value="1"/>
</dbReference>
<organism evidence="5 6">
    <name type="scientific">Orbilia brochopaga</name>
    <dbReference type="NCBI Taxonomy" id="3140254"/>
    <lineage>
        <taxon>Eukaryota</taxon>
        <taxon>Fungi</taxon>
        <taxon>Dikarya</taxon>
        <taxon>Ascomycota</taxon>
        <taxon>Pezizomycotina</taxon>
        <taxon>Orbiliomycetes</taxon>
        <taxon>Orbiliales</taxon>
        <taxon>Orbiliaceae</taxon>
        <taxon>Orbilia</taxon>
    </lineage>
</organism>
<feature type="compositionally biased region" description="Pro residues" evidence="3">
    <location>
        <begin position="351"/>
        <end position="365"/>
    </location>
</feature>
<evidence type="ECO:0000256" key="2">
    <source>
        <dbReference type="ARBA" id="ARBA00022737"/>
    </source>
</evidence>
<evidence type="ECO:0000256" key="4">
    <source>
        <dbReference type="SAM" id="Phobius"/>
    </source>
</evidence>
<evidence type="ECO:0000313" key="5">
    <source>
        <dbReference type="EMBL" id="KAK6352992.1"/>
    </source>
</evidence>
<dbReference type="GO" id="GO:0005737">
    <property type="term" value="C:cytoplasm"/>
    <property type="evidence" value="ECO:0007669"/>
    <property type="project" value="TreeGrafter"/>
</dbReference>
<feature type="region of interest" description="Disordered" evidence="3">
    <location>
        <begin position="1"/>
        <end position="458"/>
    </location>
</feature>
<dbReference type="PANTHER" id="PTHR48051">
    <property type="match status" value="1"/>
</dbReference>
<reference evidence="5 6" key="1">
    <citation type="submission" date="2019-10" db="EMBL/GenBank/DDBJ databases">
        <authorList>
            <person name="Palmer J.M."/>
        </authorList>
    </citation>
    <scope>NUCLEOTIDE SEQUENCE [LARGE SCALE GENOMIC DNA]</scope>
    <source>
        <strain evidence="5 6">TWF696</strain>
    </source>
</reference>
<gene>
    <name evidence="5" type="ORF">TWF696_004981</name>
</gene>
<feature type="compositionally biased region" description="Low complexity" evidence="3">
    <location>
        <begin position="149"/>
        <end position="168"/>
    </location>
</feature>
<dbReference type="InterPro" id="IPR032675">
    <property type="entry name" value="LRR_dom_sf"/>
</dbReference>
<keyword evidence="2" id="KW-0677">Repeat</keyword>
<dbReference type="SUPFAM" id="SSF52058">
    <property type="entry name" value="L domain-like"/>
    <property type="match status" value="1"/>
</dbReference>
<keyword evidence="4" id="KW-1133">Transmembrane helix</keyword>
<keyword evidence="4" id="KW-0812">Transmembrane</keyword>
<feature type="compositionally biased region" description="Polar residues" evidence="3">
    <location>
        <begin position="41"/>
        <end position="53"/>
    </location>
</feature>
<keyword evidence="1" id="KW-0433">Leucine-rich repeat</keyword>
<keyword evidence="6" id="KW-1185">Reference proteome</keyword>
<feature type="compositionally biased region" description="Polar residues" evidence="3">
    <location>
        <begin position="301"/>
        <end position="341"/>
    </location>
</feature>
<dbReference type="PROSITE" id="PS51450">
    <property type="entry name" value="LRR"/>
    <property type="match status" value="1"/>
</dbReference>
<evidence type="ECO:0000256" key="3">
    <source>
        <dbReference type="SAM" id="MobiDB-lite"/>
    </source>
</evidence>
<evidence type="ECO:0000256" key="1">
    <source>
        <dbReference type="ARBA" id="ARBA00022614"/>
    </source>
</evidence>
<feature type="compositionally biased region" description="Low complexity" evidence="3">
    <location>
        <begin position="54"/>
        <end position="69"/>
    </location>
</feature>
<name>A0AAV9V2M4_9PEZI</name>
<feature type="compositionally biased region" description="Low complexity" evidence="3">
    <location>
        <begin position="189"/>
        <end position="212"/>
    </location>
</feature>
<accession>A0AAV9V2M4</accession>
<comment type="caution">
    <text evidence="5">The sequence shown here is derived from an EMBL/GenBank/DDBJ whole genome shotgun (WGS) entry which is preliminary data.</text>
</comment>
<sequence>MSVDEVLVVAKPIPAADAPVDPPREDGDAAVNVLAKPQADAQDTPTPNENANESPSSAVDADVDASTDAGPDTSSSTGTTRSEKRRSQLPLPGSRLPLRKGSNQSLTGETSPTSPVYSPTITTTVTPLKVKRMSLPTPKLQVQPGAAMRRPSPGRSPSSATTAASTSSSEKEVKSPATPSRIAFPRSPVTGGQRSVSSSVVGGSAAASATRTLQRPCGGTPRKTSGLPMIAKTPSKETVRSGSGSGSAASTPKNTPQLRRTPVSGTPRAPVSRKPVAGEDTPTKAPAARAPLRVRSFQGKPANTASSGATTTPVPRACSTSVATPAASTLSPPKTMAVTSPPSKPVVRPTLRPPAAKPRPKPAAPAAPAEPVEEAEPLDKRQRALASSQALRDQIKKARAARRSSNAAQPQAQAASDWPEVVIAGVDDKKEGEDEAEEASDIDSDPEHPFGPEAPPKALPIRPGGILDLTSKNLEALTTEQVGETPCGNVKVLLLQRNALRAFPEALPLFTGLYTLDVSVNSIRGTEYLPSLLSSIDADGNGKLHFPWLKTLLAHSNMMTSIQPLVDAIDAPRLNYFDVHGNRLTSYPKALTKVFPALTTFVASDNRIEEVEVDGLEGLQVLDLMNNCIGRLPPRLGLLEGLRELRVVGNAFRVPRRQVLERSTAEVLEWLRDRIPVEERGGRVEEVVEGEDGWDMVGREEVQVRAGGSMMFAWAFAGSFRVETFFAIPLVLITAVVFVGSTASSWY</sequence>
<evidence type="ECO:0000313" key="6">
    <source>
        <dbReference type="Proteomes" id="UP001375240"/>
    </source>
</evidence>
<dbReference type="AlphaFoldDB" id="A0AAV9V2M4"/>
<proteinExistence type="predicted"/>
<dbReference type="InterPro" id="IPR001611">
    <property type="entry name" value="Leu-rich_rpt"/>
</dbReference>
<feature type="compositionally biased region" description="Acidic residues" evidence="3">
    <location>
        <begin position="433"/>
        <end position="444"/>
    </location>
</feature>
<dbReference type="EMBL" id="JAVHNQ010000003">
    <property type="protein sequence ID" value="KAK6352992.1"/>
    <property type="molecule type" value="Genomic_DNA"/>
</dbReference>
<keyword evidence="4" id="KW-0472">Membrane</keyword>
<feature type="compositionally biased region" description="Low complexity" evidence="3">
    <location>
        <begin position="403"/>
        <end position="416"/>
    </location>
</feature>
<dbReference type="Gene3D" id="3.80.10.10">
    <property type="entry name" value="Ribonuclease Inhibitor"/>
    <property type="match status" value="1"/>
</dbReference>
<feature type="compositionally biased region" description="Polar residues" evidence="3">
    <location>
        <begin position="101"/>
        <end position="126"/>
    </location>
</feature>
<feature type="compositionally biased region" description="Low complexity" evidence="3">
    <location>
        <begin position="8"/>
        <end position="19"/>
    </location>
</feature>
<feature type="transmembrane region" description="Helical" evidence="4">
    <location>
        <begin position="725"/>
        <end position="746"/>
    </location>
</feature>
<dbReference type="Proteomes" id="UP001375240">
    <property type="component" value="Unassembled WGS sequence"/>
</dbReference>